<keyword evidence="3 9" id="KW-0863">Zinc-finger</keyword>
<dbReference type="GO" id="GO:0046983">
    <property type="term" value="F:protein dimerization activity"/>
    <property type="evidence" value="ECO:0007669"/>
    <property type="project" value="InterPro"/>
</dbReference>
<keyword evidence="13" id="KW-1185">Reference proteome</keyword>
<dbReference type="PROSITE" id="PS50808">
    <property type="entry name" value="ZF_BED"/>
    <property type="match status" value="1"/>
</dbReference>
<evidence type="ECO:0000256" key="1">
    <source>
        <dbReference type="ARBA" id="ARBA00004123"/>
    </source>
</evidence>
<dbReference type="GO" id="GO:0003677">
    <property type="term" value="F:DNA binding"/>
    <property type="evidence" value="ECO:0007669"/>
    <property type="project" value="UniProtKB-KW"/>
</dbReference>
<feature type="region of interest" description="Disordered" evidence="10">
    <location>
        <begin position="93"/>
        <end position="172"/>
    </location>
</feature>
<keyword evidence="5" id="KW-0805">Transcription regulation</keyword>
<dbReference type="GeneTree" id="ENSGT00940000158431"/>
<keyword evidence="4" id="KW-0862">Zinc</keyword>
<feature type="compositionally biased region" description="Low complexity" evidence="10">
    <location>
        <begin position="69"/>
        <end position="81"/>
    </location>
</feature>
<proteinExistence type="predicted"/>
<dbReference type="InterPro" id="IPR003656">
    <property type="entry name" value="Znf_BED"/>
</dbReference>
<dbReference type="SMART" id="SM00614">
    <property type="entry name" value="ZnF_BED"/>
    <property type="match status" value="1"/>
</dbReference>
<dbReference type="GO" id="GO:0005634">
    <property type="term" value="C:nucleus"/>
    <property type="evidence" value="ECO:0007669"/>
    <property type="project" value="UniProtKB-SubCell"/>
</dbReference>
<evidence type="ECO:0000256" key="6">
    <source>
        <dbReference type="ARBA" id="ARBA00023125"/>
    </source>
</evidence>
<sequence>MAEKSRAPVWDHYIELAPGKARCLICDKDISMGSAMAKSKNTTNLWNHLKNIHPNAHKEAMMKKANANSSQGKSDTDTSQTSQATLLQLFNKQAKWQDKDPKWQDKDPKWQDKDPKWQDIDPKWQDKDPKWQDKDPKWQDKDPKWQEKDPKWQDKDPKWQDKDPKWQDKDPRAKKMDEAIIEMIATDNQPFTVVSDVGFQRLITLAEPLYRIKDETFFRTEMLDKTHERVVMKVKNLVAPGNAPHMAFTTDCWSGTTESLRNLTGHFIDDVWTRKQVVLNVKTMTGSHAGNYLREMFLTTLEYWDIHTERVVLVLRDSGANMMKGVRLAELPDFSCSAHTLQLVINDGLSSQRAVLNIIAMLKSCATHFDHSVLAKQRLRAIQEELGLPKHSIIQAVQTRWNSTLHMLQRMFEQRRALNAYAGEYGHIGGLSATQWDIVSNLIETLAPMEEVTVEMSHSNSTAACIIPSVSVLKLMLQQEGSSTQGINTLRKTMLDSLTRRFSKAEETKCLVLATVLDPRYKSYAFTSGTALEKAKEWLKEESDLLRKPNPRATAERTSEEDTDPGAKRQRVQVDQPPSLVDSLYARILGSQLGMAEVQCSFDIEFERYLTEPVIDRKSGLPLEWWKQNEDRFQSLAPLAKKFLCPPSSSVPSERVFSEVGNIYDKWRSRLTGDQADKLCFLHYNLKLLNWDY</sequence>
<dbReference type="Ensembl" id="ENSOTST00005137423.1">
    <property type="protein sequence ID" value="ENSOTSP00005106710.1"/>
    <property type="gene ID" value="ENSOTSG00005050721.1"/>
</dbReference>
<dbReference type="AlphaFoldDB" id="A0AAZ3NQK8"/>
<feature type="domain" description="BED-type" evidence="11">
    <location>
        <begin position="4"/>
        <end position="60"/>
    </location>
</feature>
<feature type="region of interest" description="Disordered" evidence="10">
    <location>
        <begin position="60"/>
        <end position="81"/>
    </location>
</feature>
<reference evidence="12" key="2">
    <citation type="submission" date="2025-08" db="UniProtKB">
        <authorList>
            <consortium name="Ensembl"/>
        </authorList>
    </citation>
    <scope>IDENTIFICATION</scope>
</reference>
<keyword evidence="6" id="KW-0238">DNA-binding</keyword>
<dbReference type="Pfam" id="PF05699">
    <property type="entry name" value="Dimer_Tnp_hAT"/>
    <property type="match status" value="1"/>
</dbReference>
<evidence type="ECO:0000256" key="3">
    <source>
        <dbReference type="ARBA" id="ARBA00022771"/>
    </source>
</evidence>
<evidence type="ECO:0000256" key="4">
    <source>
        <dbReference type="ARBA" id="ARBA00022833"/>
    </source>
</evidence>
<dbReference type="SUPFAM" id="SSF140996">
    <property type="entry name" value="Hermes dimerisation domain"/>
    <property type="match status" value="1"/>
</dbReference>
<comment type="subcellular location">
    <subcellularLocation>
        <location evidence="1">Nucleus</location>
    </subcellularLocation>
</comment>
<name>A0AAZ3NQK8_ONCTS</name>
<evidence type="ECO:0000313" key="12">
    <source>
        <dbReference type="Ensembl" id="ENSOTSP00005106710.1"/>
    </source>
</evidence>
<dbReference type="PANTHER" id="PTHR46481">
    <property type="entry name" value="ZINC FINGER BED DOMAIN-CONTAINING PROTEIN 4"/>
    <property type="match status" value="1"/>
</dbReference>
<evidence type="ECO:0000256" key="9">
    <source>
        <dbReference type="PROSITE-ProRule" id="PRU00027"/>
    </source>
</evidence>
<dbReference type="GO" id="GO:0009791">
    <property type="term" value="P:post-embryonic development"/>
    <property type="evidence" value="ECO:0007669"/>
    <property type="project" value="UniProtKB-ARBA"/>
</dbReference>
<keyword evidence="8" id="KW-0539">Nucleus</keyword>
<evidence type="ECO:0000256" key="10">
    <source>
        <dbReference type="SAM" id="MobiDB-lite"/>
    </source>
</evidence>
<evidence type="ECO:0000256" key="2">
    <source>
        <dbReference type="ARBA" id="ARBA00022723"/>
    </source>
</evidence>
<dbReference type="SUPFAM" id="SSF57667">
    <property type="entry name" value="beta-beta-alpha zinc fingers"/>
    <property type="match status" value="1"/>
</dbReference>
<dbReference type="PANTHER" id="PTHR46481:SF10">
    <property type="entry name" value="ZINC FINGER BED DOMAIN-CONTAINING PROTEIN 39"/>
    <property type="match status" value="1"/>
</dbReference>
<evidence type="ECO:0000256" key="7">
    <source>
        <dbReference type="ARBA" id="ARBA00023163"/>
    </source>
</evidence>
<evidence type="ECO:0000256" key="8">
    <source>
        <dbReference type="ARBA" id="ARBA00023242"/>
    </source>
</evidence>
<protein>
    <recommendedName>
        <fullName evidence="11">BED-type domain-containing protein</fullName>
    </recommendedName>
</protein>
<evidence type="ECO:0000313" key="13">
    <source>
        <dbReference type="Proteomes" id="UP000694402"/>
    </source>
</evidence>
<accession>A0AAZ3NQK8</accession>
<reference evidence="12" key="3">
    <citation type="submission" date="2025-09" db="UniProtKB">
        <authorList>
            <consortium name="Ensembl"/>
        </authorList>
    </citation>
    <scope>IDENTIFICATION</scope>
</reference>
<organism evidence="12 13">
    <name type="scientific">Oncorhynchus tshawytscha</name>
    <name type="common">Chinook salmon</name>
    <name type="synonym">Salmo tshawytscha</name>
    <dbReference type="NCBI Taxonomy" id="74940"/>
    <lineage>
        <taxon>Eukaryota</taxon>
        <taxon>Metazoa</taxon>
        <taxon>Chordata</taxon>
        <taxon>Craniata</taxon>
        <taxon>Vertebrata</taxon>
        <taxon>Euteleostomi</taxon>
        <taxon>Actinopterygii</taxon>
        <taxon>Neopterygii</taxon>
        <taxon>Teleostei</taxon>
        <taxon>Protacanthopterygii</taxon>
        <taxon>Salmoniformes</taxon>
        <taxon>Salmonidae</taxon>
        <taxon>Salmoninae</taxon>
        <taxon>Oncorhynchus</taxon>
    </lineage>
</organism>
<evidence type="ECO:0000256" key="5">
    <source>
        <dbReference type="ARBA" id="ARBA00023015"/>
    </source>
</evidence>
<dbReference type="InterPro" id="IPR036236">
    <property type="entry name" value="Znf_C2H2_sf"/>
</dbReference>
<dbReference type="Proteomes" id="UP000694402">
    <property type="component" value="Unassembled WGS sequence"/>
</dbReference>
<dbReference type="Pfam" id="PF02892">
    <property type="entry name" value="zf-BED"/>
    <property type="match status" value="1"/>
</dbReference>
<keyword evidence="7" id="KW-0804">Transcription</keyword>
<dbReference type="InterPro" id="IPR012337">
    <property type="entry name" value="RNaseH-like_sf"/>
</dbReference>
<dbReference type="SUPFAM" id="SSF53098">
    <property type="entry name" value="Ribonuclease H-like"/>
    <property type="match status" value="1"/>
</dbReference>
<dbReference type="InterPro" id="IPR052035">
    <property type="entry name" value="ZnF_BED_domain_contain"/>
</dbReference>
<keyword evidence="2" id="KW-0479">Metal-binding</keyword>
<reference evidence="13" key="1">
    <citation type="journal article" date="2018" name="PLoS ONE">
        <title>Chinook salmon (Oncorhynchus tshawytscha) genome and transcriptome.</title>
        <authorList>
            <person name="Christensen K.A."/>
            <person name="Leong J.S."/>
            <person name="Sakhrani D."/>
            <person name="Biagi C.A."/>
            <person name="Minkley D.R."/>
            <person name="Withler R.E."/>
            <person name="Rondeau E.B."/>
            <person name="Koop B.F."/>
            <person name="Devlin R.H."/>
        </authorList>
    </citation>
    <scope>NUCLEOTIDE SEQUENCE [LARGE SCALE GENOMIC DNA]</scope>
</reference>
<evidence type="ECO:0000259" key="11">
    <source>
        <dbReference type="PROSITE" id="PS50808"/>
    </source>
</evidence>
<feature type="compositionally biased region" description="Basic and acidic residues" evidence="10">
    <location>
        <begin position="95"/>
        <end position="172"/>
    </location>
</feature>
<dbReference type="InterPro" id="IPR008906">
    <property type="entry name" value="HATC_C_dom"/>
</dbReference>
<dbReference type="GO" id="GO:0008270">
    <property type="term" value="F:zinc ion binding"/>
    <property type="evidence" value="ECO:0007669"/>
    <property type="project" value="UniProtKB-KW"/>
</dbReference>
<feature type="region of interest" description="Disordered" evidence="10">
    <location>
        <begin position="543"/>
        <end position="574"/>
    </location>
</feature>